<dbReference type="AlphaFoldDB" id="A0A1V4CU69"/>
<dbReference type="RefSeq" id="WP_046090613.1">
    <property type="nucleotide sequence ID" value="NZ_LAKD02000140.1"/>
</dbReference>
<keyword evidence="2" id="KW-1133">Transmembrane helix</keyword>
<evidence type="ECO:0000313" key="4">
    <source>
        <dbReference type="Proteomes" id="UP000033615"/>
    </source>
</evidence>
<keyword evidence="4" id="KW-1185">Reference proteome</keyword>
<sequence>MRQGAHVALEAVGLVITVLAAQAMIRAVLNPDSEPLWGLLSGVPGGRTGQLILLGLIALAAMVSGGWAHTRKEPTAGRAGNSGRSHDRGTA</sequence>
<accession>A0A1V4CU69</accession>
<keyword evidence="2" id="KW-0812">Transmembrane</keyword>
<evidence type="ECO:0000256" key="2">
    <source>
        <dbReference type="SAM" id="Phobius"/>
    </source>
</evidence>
<dbReference type="OrthoDB" id="4248303at2"/>
<evidence type="ECO:0000313" key="3">
    <source>
        <dbReference type="EMBL" id="OPF70610.1"/>
    </source>
</evidence>
<dbReference type="EMBL" id="LAKD02000140">
    <property type="protein sequence ID" value="OPF70610.1"/>
    <property type="molecule type" value="Genomic_DNA"/>
</dbReference>
<dbReference type="Proteomes" id="UP000033615">
    <property type="component" value="Unassembled WGS sequence"/>
</dbReference>
<feature type="region of interest" description="Disordered" evidence="1">
    <location>
        <begin position="70"/>
        <end position="91"/>
    </location>
</feature>
<comment type="caution">
    <text evidence="3">The sequence shown here is derived from an EMBL/GenBank/DDBJ whole genome shotgun (WGS) entry which is preliminary data.</text>
</comment>
<keyword evidence="2" id="KW-0472">Membrane</keyword>
<protein>
    <submittedName>
        <fullName evidence="3">Uncharacterized protein</fullName>
    </submittedName>
</protein>
<feature type="transmembrane region" description="Helical" evidence="2">
    <location>
        <begin position="7"/>
        <end position="29"/>
    </location>
</feature>
<feature type="transmembrane region" description="Helical" evidence="2">
    <location>
        <begin position="49"/>
        <end position="68"/>
    </location>
</feature>
<reference evidence="3" key="1">
    <citation type="submission" date="2016-12" db="EMBL/GenBank/DDBJ databases">
        <title>Genome sequence of Streptomyces antioxidans MUSC 164.</title>
        <authorList>
            <person name="Lee L.-H."/>
            <person name="Ser H.-L."/>
        </authorList>
    </citation>
    <scope>NUCLEOTIDE SEQUENCE [LARGE SCALE GENOMIC DNA]</scope>
    <source>
        <strain evidence="3">MUSC 164</strain>
    </source>
</reference>
<proteinExistence type="predicted"/>
<evidence type="ECO:0000256" key="1">
    <source>
        <dbReference type="SAM" id="MobiDB-lite"/>
    </source>
</evidence>
<name>A0A1V4CU69_9ACTN</name>
<organism evidence="3 4">
    <name type="scientific">Streptomyces antioxidans</name>
    <dbReference type="NCBI Taxonomy" id="1507734"/>
    <lineage>
        <taxon>Bacteria</taxon>
        <taxon>Bacillati</taxon>
        <taxon>Actinomycetota</taxon>
        <taxon>Actinomycetes</taxon>
        <taxon>Kitasatosporales</taxon>
        <taxon>Streptomycetaceae</taxon>
        <taxon>Streptomyces</taxon>
    </lineage>
</organism>
<gene>
    <name evidence="3" type="ORF">VT50_0236265</name>
</gene>